<comment type="caution">
    <text evidence="2">The sequence shown here is derived from an EMBL/GenBank/DDBJ whole genome shotgun (WGS) entry which is preliminary data.</text>
</comment>
<sequence length="449" mass="49552">MVLDRAELLQDRGRPLVLTLRGKLATSTRRYIYVDNIGVFGSDGRIVASRLEDVWAAFEARGLAVHEVSTSDSGVEALGVLLDGRRRRTGLTSKRFWRVRGALLALAARRRVAGRQVEAVIGHATFCGLVRRETLTVFSTVYPFIRRHYDEPVMLWASVEDELRVFAAHDYAGLQLGVRLETARDGHGRLGCSRWFDPVDVAAVGRCRERDRYFSEDHVAARAAALDGEVVSPSPESLGVEGCLGRDDLLPDPGFSEVPTFMTEQAAWTTFGGWKFNQAGRATRKRHVSSSAASSASRPRTSRTPTSTYRRGLEALKGRASLADLSGSEVVALLEELRSVLDSDPRFANVSSSESEAGAPVKPPARRRRTAPRTQRSAMAKLLESPAIHELSRLPIGEHAAVRPRTESQCAQEIHQFSRFAGVARVIDVPLDDLDDLLVKFMGRQIRRG</sequence>
<evidence type="ECO:0000256" key="1">
    <source>
        <dbReference type="SAM" id="MobiDB-lite"/>
    </source>
</evidence>
<dbReference type="Proteomes" id="UP001189429">
    <property type="component" value="Unassembled WGS sequence"/>
</dbReference>
<feature type="region of interest" description="Disordered" evidence="1">
    <location>
        <begin position="282"/>
        <end position="312"/>
    </location>
</feature>
<name>A0ABN9PUM8_9DINO</name>
<organism evidence="2 3">
    <name type="scientific">Prorocentrum cordatum</name>
    <dbReference type="NCBI Taxonomy" id="2364126"/>
    <lineage>
        <taxon>Eukaryota</taxon>
        <taxon>Sar</taxon>
        <taxon>Alveolata</taxon>
        <taxon>Dinophyceae</taxon>
        <taxon>Prorocentrales</taxon>
        <taxon>Prorocentraceae</taxon>
        <taxon>Prorocentrum</taxon>
    </lineage>
</organism>
<reference evidence="2" key="1">
    <citation type="submission" date="2023-10" db="EMBL/GenBank/DDBJ databases">
        <authorList>
            <person name="Chen Y."/>
            <person name="Shah S."/>
            <person name="Dougan E. K."/>
            <person name="Thang M."/>
            <person name="Chan C."/>
        </authorList>
    </citation>
    <scope>NUCLEOTIDE SEQUENCE [LARGE SCALE GENOMIC DNA]</scope>
</reference>
<evidence type="ECO:0000313" key="2">
    <source>
        <dbReference type="EMBL" id="CAK0796853.1"/>
    </source>
</evidence>
<feature type="compositionally biased region" description="Low complexity" evidence="1">
    <location>
        <begin position="289"/>
        <end position="308"/>
    </location>
</feature>
<proteinExistence type="predicted"/>
<protein>
    <submittedName>
        <fullName evidence="2">Uncharacterized protein</fullName>
    </submittedName>
</protein>
<dbReference type="EMBL" id="CAUYUJ010001638">
    <property type="protein sequence ID" value="CAK0796853.1"/>
    <property type="molecule type" value="Genomic_DNA"/>
</dbReference>
<evidence type="ECO:0000313" key="3">
    <source>
        <dbReference type="Proteomes" id="UP001189429"/>
    </source>
</evidence>
<feature type="non-terminal residue" evidence="2">
    <location>
        <position position="449"/>
    </location>
</feature>
<accession>A0ABN9PUM8</accession>
<feature type="region of interest" description="Disordered" evidence="1">
    <location>
        <begin position="347"/>
        <end position="374"/>
    </location>
</feature>
<keyword evidence="3" id="KW-1185">Reference proteome</keyword>
<gene>
    <name evidence="2" type="ORF">PCOR1329_LOCUS6112</name>
</gene>